<dbReference type="EMBL" id="BARV01018536">
    <property type="protein sequence ID" value="GAI20761.1"/>
    <property type="molecule type" value="Genomic_DNA"/>
</dbReference>
<accession>X1MRU4</accession>
<evidence type="ECO:0008006" key="2">
    <source>
        <dbReference type="Google" id="ProtNLM"/>
    </source>
</evidence>
<feature type="non-terminal residue" evidence="1">
    <location>
        <position position="106"/>
    </location>
</feature>
<dbReference type="CDD" id="cd02440">
    <property type="entry name" value="AdoMet_MTases"/>
    <property type="match status" value="1"/>
</dbReference>
<name>X1MRU4_9ZZZZ</name>
<organism evidence="1">
    <name type="scientific">marine sediment metagenome</name>
    <dbReference type="NCBI Taxonomy" id="412755"/>
    <lineage>
        <taxon>unclassified sequences</taxon>
        <taxon>metagenomes</taxon>
        <taxon>ecological metagenomes</taxon>
    </lineage>
</organism>
<dbReference type="Pfam" id="PF13489">
    <property type="entry name" value="Methyltransf_23"/>
    <property type="match status" value="1"/>
</dbReference>
<proteinExistence type="predicted"/>
<dbReference type="InterPro" id="IPR029063">
    <property type="entry name" value="SAM-dependent_MTases_sf"/>
</dbReference>
<evidence type="ECO:0000313" key="1">
    <source>
        <dbReference type="EMBL" id="GAI20761.1"/>
    </source>
</evidence>
<sequence length="106" mass="12067">MLSILLPRHPYFRDWKSWRADTPARYRVVLAKLGGVKSVLDIGAAEGYFSINLAAKGYDVTAIELNPNRANVLRFFANLREVSFPVAVEDWQSYCARTEREFDAAI</sequence>
<gene>
    <name evidence="1" type="ORF">S06H3_31321</name>
</gene>
<reference evidence="1" key="1">
    <citation type="journal article" date="2014" name="Front. Microbiol.">
        <title>High frequency of phylogenetically diverse reductive dehalogenase-homologous genes in deep subseafloor sedimentary metagenomes.</title>
        <authorList>
            <person name="Kawai M."/>
            <person name="Futagami T."/>
            <person name="Toyoda A."/>
            <person name="Takaki Y."/>
            <person name="Nishi S."/>
            <person name="Hori S."/>
            <person name="Arai W."/>
            <person name="Tsubouchi T."/>
            <person name="Morono Y."/>
            <person name="Uchiyama I."/>
            <person name="Ito T."/>
            <person name="Fujiyama A."/>
            <person name="Inagaki F."/>
            <person name="Takami H."/>
        </authorList>
    </citation>
    <scope>NUCLEOTIDE SEQUENCE</scope>
    <source>
        <strain evidence="1">Expedition CK06-06</strain>
    </source>
</reference>
<dbReference type="AlphaFoldDB" id="X1MRU4"/>
<dbReference type="Gene3D" id="3.40.50.150">
    <property type="entry name" value="Vaccinia Virus protein VP39"/>
    <property type="match status" value="1"/>
</dbReference>
<comment type="caution">
    <text evidence="1">The sequence shown here is derived from an EMBL/GenBank/DDBJ whole genome shotgun (WGS) entry which is preliminary data.</text>
</comment>
<dbReference type="SUPFAM" id="SSF53335">
    <property type="entry name" value="S-adenosyl-L-methionine-dependent methyltransferases"/>
    <property type="match status" value="1"/>
</dbReference>
<protein>
    <recommendedName>
        <fullName evidence="2">Methyltransferase domain-containing protein</fullName>
    </recommendedName>
</protein>